<evidence type="ECO:0000313" key="2">
    <source>
        <dbReference type="Proteomes" id="UP001172386"/>
    </source>
</evidence>
<accession>A0ACC2ZUA5</accession>
<dbReference type="EMBL" id="JAPDRQ010000275">
    <property type="protein sequence ID" value="KAJ9651196.1"/>
    <property type="molecule type" value="Genomic_DNA"/>
</dbReference>
<keyword evidence="2" id="KW-1185">Reference proteome</keyword>
<evidence type="ECO:0000313" key="1">
    <source>
        <dbReference type="EMBL" id="KAJ9651196.1"/>
    </source>
</evidence>
<sequence length="554" mass="60040">MLVESFVAATEIVKPAATHLSSALKDVGIYLHEFQPQSILRQGFKKSSVAKNCLAVSDTHVFAAQAGKAVVNVYSREKCNQEATVPFPQKISSLACAQQAAVLIIGTQDGKLMLWELATGRVSTSTASHIEPVTILVVVSDGEHVISASPDSVIHIWSLRSLLTISKPQNTFSNSSSDSRKEPVATFTQHRSAIQALAVGHSQDFSTNIVVSASEDKTCYIWSLSSLSILRTIVLLETPQCAIFDPVERSVYVGSIDGSVQSINVLAFHSNSSILDSSARTASTPFQLPSEGKWSPPSASNLGAAYCITLSYDGTALITGHASGTLLRWDVAKHRVVSEITNLSSQSATNLQMLRPTGFANTYQGGMFVVPTITKPRLDLTNPSSTSATSSIPVDYTLNIQVTQAALNLTPSSKVITALHSHAFPSSLLDEAIQSLTHKHTSSTFDDAGSASNTDLHQTEVLQEELMKLRSQVAAHLKQDQQRLERHIERVKRREAVGIKKREAFFKAKKDGKNGDEAMKSFEQIEQEIDNETDGEWTAEDVSGRDGEDIEMGT</sequence>
<protein>
    <submittedName>
        <fullName evidence="1">Pre-rRNA-processing protein ipi3</fullName>
    </submittedName>
</protein>
<comment type="caution">
    <text evidence="1">The sequence shown here is derived from an EMBL/GenBank/DDBJ whole genome shotgun (WGS) entry which is preliminary data.</text>
</comment>
<name>A0ACC2ZUA5_9EURO</name>
<dbReference type="Proteomes" id="UP001172386">
    <property type="component" value="Unassembled WGS sequence"/>
</dbReference>
<proteinExistence type="predicted"/>
<reference evidence="1" key="1">
    <citation type="submission" date="2022-10" db="EMBL/GenBank/DDBJ databases">
        <title>Culturing micro-colonial fungi from biological soil crusts in the Mojave desert and describing Neophaeococcomyces mojavensis, and introducing the new genera and species Taxawa tesnikishii.</title>
        <authorList>
            <person name="Kurbessoian T."/>
            <person name="Stajich J.E."/>
        </authorList>
    </citation>
    <scope>NUCLEOTIDE SEQUENCE</scope>
    <source>
        <strain evidence="1">JES_112</strain>
    </source>
</reference>
<gene>
    <name evidence="1" type="primary">IPI3</name>
    <name evidence="1" type="ORF">H2198_009528</name>
</gene>
<organism evidence="1 2">
    <name type="scientific">Neophaeococcomyces mojaviensis</name>
    <dbReference type="NCBI Taxonomy" id="3383035"/>
    <lineage>
        <taxon>Eukaryota</taxon>
        <taxon>Fungi</taxon>
        <taxon>Dikarya</taxon>
        <taxon>Ascomycota</taxon>
        <taxon>Pezizomycotina</taxon>
        <taxon>Eurotiomycetes</taxon>
        <taxon>Chaetothyriomycetidae</taxon>
        <taxon>Chaetothyriales</taxon>
        <taxon>Chaetothyriales incertae sedis</taxon>
        <taxon>Neophaeococcomyces</taxon>
    </lineage>
</organism>